<comment type="caution">
    <text evidence="2">The sequence shown here is derived from an EMBL/GenBank/DDBJ whole genome shotgun (WGS) entry which is preliminary data.</text>
</comment>
<accession>A0AA41S1K1</accession>
<reference evidence="2" key="1">
    <citation type="submission" date="2022-03" db="EMBL/GenBank/DDBJ databases">
        <title>A functionally conserved STORR gene fusion in Papaver species that diverged 16.8 million years ago.</title>
        <authorList>
            <person name="Catania T."/>
        </authorList>
    </citation>
    <scope>NUCLEOTIDE SEQUENCE</scope>
    <source>
        <strain evidence="2">S-191538</strain>
    </source>
</reference>
<evidence type="ECO:0000313" key="2">
    <source>
        <dbReference type="EMBL" id="MCL7031177.1"/>
    </source>
</evidence>
<name>A0AA41S1K1_PAPNU</name>
<dbReference type="PANTHER" id="PTHR48258">
    <property type="entry name" value="DUF4218 DOMAIN-CONTAINING PROTEIN-RELATED"/>
    <property type="match status" value="1"/>
</dbReference>
<dbReference type="Proteomes" id="UP001177140">
    <property type="component" value="Unassembled WGS sequence"/>
</dbReference>
<gene>
    <name evidence="2" type="ORF">MKW94_016404</name>
</gene>
<protein>
    <recommendedName>
        <fullName evidence="1">DUF4218 domain-containing protein</fullName>
    </recommendedName>
</protein>
<dbReference type="AlphaFoldDB" id="A0AA41S1K1"/>
<evidence type="ECO:0000259" key="1">
    <source>
        <dbReference type="Pfam" id="PF13960"/>
    </source>
</evidence>
<keyword evidence="3" id="KW-1185">Reference proteome</keyword>
<dbReference type="PANTHER" id="PTHR48258:SF15">
    <property type="entry name" value="OS02G0543900 PROTEIN"/>
    <property type="match status" value="1"/>
</dbReference>
<dbReference type="EMBL" id="JAJJMA010109381">
    <property type="protein sequence ID" value="MCL7031177.1"/>
    <property type="molecule type" value="Genomic_DNA"/>
</dbReference>
<proteinExistence type="predicted"/>
<feature type="domain" description="DUF4218" evidence="1">
    <location>
        <begin position="31"/>
        <end position="142"/>
    </location>
</feature>
<dbReference type="Pfam" id="PF13960">
    <property type="entry name" value="DUF4218"/>
    <property type="match status" value="1"/>
</dbReference>
<organism evidence="2 3">
    <name type="scientific">Papaver nudicaule</name>
    <name type="common">Iceland poppy</name>
    <dbReference type="NCBI Taxonomy" id="74823"/>
    <lineage>
        <taxon>Eukaryota</taxon>
        <taxon>Viridiplantae</taxon>
        <taxon>Streptophyta</taxon>
        <taxon>Embryophyta</taxon>
        <taxon>Tracheophyta</taxon>
        <taxon>Spermatophyta</taxon>
        <taxon>Magnoliopsida</taxon>
        <taxon>Ranunculales</taxon>
        <taxon>Papaveraceae</taxon>
        <taxon>Papaveroideae</taxon>
        <taxon>Papaver</taxon>
    </lineage>
</organism>
<sequence>MQQLLPLAIRKTLPKRVSVVLIQLSSFFRELCSKNSRPEDFEELEKRIAVILCDLEQIFPPAFFDIMVHLLIHLASEARIGGPVQYRWMYPIERYLYTLKKFVRNKTYPEGSIAEGYLADECVTFLARWLKDVESRTNRPLRYVDDTPIGNPVRFPLSVEQEKKLHDYILFNDSDVDTYIQ</sequence>
<evidence type="ECO:0000313" key="3">
    <source>
        <dbReference type="Proteomes" id="UP001177140"/>
    </source>
</evidence>
<dbReference type="InterPro" id="IPR025452">
    <property type="entry name" value="DUF4218"/>
</dbReference>